<feature type="transmembrane region" description="Helical" evidence="2">
    <location>
        <begin position="563"/>
        <end position="590"/>
    </location>
</feature>
<sequence>MSTERTPLIVSGGVGPSNVRYIPSSTHFTLNDQASHLISDLKSSSAPNDYSSPNTRAELAVYLYALHLLDPKRYGTRVSVRARIAESEVGRKLRDILSDKIEDMLDNGCGIEDAGEESDVELQDIFLDRWSIKDGGKCVNALDLMLPPYTAKSRPSPFLSHPTVRHIIDLTWSNGILPKRDGKAQRRLSDRVGSIATPSRLHLLHLTSFCVLYGLTLHIALVPGERISPYDHDVSSGRNGLSSREVLWMILTGSHLYQAIQCPSEPIRFFMDLPLYLSLIFSLFPSFTQTAYNLILVSIPASTFLLILPYPPSIPILIQGVLPLSVLLRRILVRSVKTAGLVMPLVLGLFAIFSWSMNGDIFRGFITVSQSFPLSIPPPSMTEWTDSTFSISQLGEPIENGIAPFEARLSLFITLSLLFIFSLLLTAARAVLIPREKWDGNEERRWKGAIKEGDNWERGYGSVVGRESRQAWSEAVRWYVWEPTLHVTGNTEDVESSRRNYGASDIPGPERDEEIQPNDIKNDRWKRKLLPPKLPPPLNVITLPLDLLRLLPLKRLNDQLDEAIYTISVGTAGVVCLPFHVFSIIGSSIWRNDE</sequence>
<gene>
    <name evidence="3" type="ORF">IL334_007648</name>
</gene>
<proteinExistence type="predicted"/>
<organism evidence="3 4">
    <name type="scientific">Kwoniella shivajii</name>
    <dbReference type="NCBI Taxonomy" id="564305"/>
    <lineage>
        <taxon>Eukaryota</taxon>
        <taxon>Fungi</taxon>
        <taxon>Dikarya</taxon>
        <taxon>Basidiomycota</taxon>
        <taxon>Agaricomycotina</taxon>
        <taxon>Tremellomycetes</taxon>
        <taxon>Tremellales</taxon>
        <taxon>Cryptococcaceae</taxon>
        <taxon>Kwoniella</taxon>
    </lineage>
</organism>
<dbReference type="Proteomes" id="UP001329825">
    <property type="component" value="Chromosome 11"/>
</dbReference>
<dbReference type="RefSeq" id="XP_062795389.1">
    <property type="nucleotide sequence ID" value="XM_062939338.1"/>
</dbReference>
<dbReference type="EMBL" id="CP141891">
    <property type="protein sequence ID" value="WRT70650.1"/>
    <property type="molecule type" value="Genomic_DNA"/>
</dbReference>
<evidence type="ECO:0000313" key="4">
    <source>
        <dbReference type="Proteomes" id="UP001329825"/>
    </source>
</evidence>
<reference evidence="3 4" key="1">
    <citation type="submission" date="2024-01" db="EMBL/GenBank/DDBJ databases">
        <title>Comparative genomics of Cryptococcus and Kwoniella reveals pathogenesis evolution and contrasting modes of karyotype evolution via chromosome fusion or intercentromeric recombination.</title>
        <authorList>
            <person name="Coelho M.A."/>
            <person name="David-Palma M."/>
            <person name="Shea T."/>
            <person name="Bowers K."/>
            <person name="McGinley-Smith S."/>
            <person name="Mohammad A.W."/>
            <person name="Gnirke A."/>
            <person name="Yurkov A.M."/>
            <person name="Nowrousian M."/>
            <person name="Sun S."/>
            <person name="Cuomo C.A."/>
            <person name="Heitman J."/>
        </authorList>
    </citation>
    <scope>NUCLEOTIDE SEQUENCE [LARGE SCALE GENOMIC DNA]</scope>
    <source>
        <strain evidence="3">CBS 11374</strain>
    </source>
</reference>
<keyword evidence="2" id="KW-0812">Transmembrane</keyword>
<protein>
    <submittedName>
        <fullName evidence="3">Uncharacterized protein</fullName>
    </submittedName>
</protein>
<feature type="transmembrane region" description="Helical" evidence="2">
    <location>
        <begin position="314"/>
        <end position="332"/>
    </location>
</feature>
<accession>A0ABZ1D9T7</accession>
<feature type="transmembrane region" description="Helical" evidence="2">
    <location>
        <begin position="339"/>
        <end position="357"/>
    </location>
</feature>
<feature type="transmembrane region" description="Helical" evidence="2">
    <location>
        <begin position="409"/>
        <end position="432"/>
    </location>
</feature>
<dbReference type="GeneID" id="87959778"/>
<evidence type="ECO:0000256" key="1">
    <source>
        <dbReference type="SAM" id="MobiDB-lite"/>
    </source>
</evidence>
<keyword evidence="2" id="KW-0472">Membrane</keyword>
<feature type="region of interest" description="Disordered" evidence="1">
    <location>
        <begin position="491"/>
        <end position="518"/>
    </location>
</feature>
<keyword evidence="2" id="KW-1133">Transmembrane helix</keyword>
<evidence type="ECO:0000313" key="3">
    <source>
        <dbReference type="EMBL" id="WRT70650.1"/>
    </source>
</evidence>
<name>A0ABZ1D9T7_9TREE</name>
<keyword evidence="4" id="KW-1185">Reference proteome</keyword>
<evidence type="ECO:0000256" key="2">
    <source>
        <dbReference type="SAM" id="Phobius"/>
    </source>
</evidence>